<reference evidence="6" key="1">
    <citation type="submission" date="2020-08" db="EMBL/GenBank/DDBJ databases">
        <title>Genome public.</title>
        <authorList>
            <person name="Liu C."/>
            <person name="Sun Q."/>
        </authorList>
    </citation>
    <scope>NUCLEOTIDE SEQUENCE</scope>
    <source>
        <strain evidence="6">BX5</strain>
    </source>
</reference>
<evidence type="ECO:0000313" key="7">
    <source>
        <dbReference type="Proteomes" id="UP000602260"/>
    </source>
</evidence>
<name>A0A8J6J4T6_9FIRM</name>
<gene>
    <name evidence="6" type="ORF">H8S55_10400</name>
</gene>
<evidence type="ECO:0000256" key="3">
    <source>
        <dbReference type="SAM" id="Phobius"/>
    </source>
</evidence>
<dbReference type="InterPro" id="IPR052336">
    <property type="entry name" value="MlaD_Phospholipid_Transporter"/>
</dbReference>
<dbReference type="RefSeq" id="WP_186878913.1">
    <property type="nucleotide sequence ID" value="NZ_JACOPN010000007.1"/>
</dbReference>
<dbReference type="EMBL" id="JACOPN010000007">
    <property type="protein sequence ID" value="MBC5717729.1"/>
    <property type="molecule type" value="Genomic_DNA"/>
</dbReference>
<dbReference type="InterPro" id="IPR011493">
    <property type="entry name" value="GLUG"/>
</dbReference>
<evidence type="ECO:0000259" key="5">
    <source>
        <dbReference type="Pfam" id="PF07581"/>
    </source>
</evidence>
<comment type="caution">
    <text evidence="6">The sequence shown here is derived from an EMBL/GenBank/DDBJ whole genome shotgun (WGS) entry which is preliminary data.</text>
</comment>
<keyword evidence="3" id="KW-0812">Transmembrane</keyword>
<feature type="domain" description="GLUG" evidence="5">
    <location>
        <begin position="163"/>
        <end position="189"/>
    </location>
</feature>
<dbReference type="Pfam" id="PF07581">
    <property type="entry name" value="Glug"/>
    <property type="match status" value="1"/>
</dbReference>
<evidence type="ECO:0000256" key="4">
    <source>
        <dbReference type="SAM" id="SignalP"/>
    </source>
</evidence>
<sequence>MTIKRKMKKQTANKLLCLLLAALLLAGQVLPALALNQEGGTITIATAEDLKELAIQCTLDSWSQGKTVVLTDDINLSGSGFTPIPTFGGTFDGQGHTISGLTITGSGNTRGLFRYVQQGAVVQNLTVKASVGPSDRKNEVAAIAGSNSGIIRQCAAQGGVKGGDSVGGVVGVNELTGQVINCTFSGSVTGEHYVGGIAGRNLGSLIQCRNSGSVNTTEVETEKDLSSVDWERLNSAQNMPACTDIGGVAGYSSGILQSCSNSGPVGYAHVGYNVGGVVGRQSGYLDGCSNCGPVLGRKDVGGVAGQLEPQLTLKYDEDTLNKLWDELDHLQDLMDSTLSHAGTTVDAVSQQITDFTASAGTAKDAVHDLTDAMTDWGNGNIDQVNDAFARISWTLDQMSPILDTISQSVDRVSKASSQLADAMDSMRQVNDALDDAADNMDDARDDMDDAHKRAQYALNSIRDALDDLRRAVGSDADTAAALKQLVLGMDQLSDALGGVAVSMGTMLQIILDAYENGGLTGEALEALRAQVDKTMDELVRAKGALDSVDGAVRVLTDHLLKNLGDAINDLDDAIGYLKDAGDYLSQAGSHFADALADLQKAHDPLDDALSSLSDAGDTLSAGLDLLKQALDDGKRVVDELAAKPTIQFQIIGDDLTQKGDAVDDAFSDLLDNAGSMNDVLSDRSDIAIADLRAINDQLRVIIDLIRDAIDEERDKDLDDYFEDISDQDGDGKPDAGLISACQNDGSVEGDVNVGGIAGSMAVEYDFDPEDDLTKVGDKSLDFRYLARAVMLDCINRGEITGKKNCTGGVVGLMDLGRVSGCQGYGPVSSTDGDYVGGIAGASYGFIRDSWARCQLSGKDYVGGVAGYGNTIANSRSFVEIDKGDAYVGTIAGDMEDDGTLTGNLFVHDTLGGLDGISYTGKAQPTTFDELSALGNAPGAFTQFQLTFMADGKQVAVVPFQYGQGVQSLPDIPAKKGYSAQWPDIDYGHLTFSRTLEAEYTPYASVITDGSGLPEILVDGSFSRSAKVAHTTADVTWTDESGKEHAGTAYTVTVTDPVLDDVSYTVHYRLPDHGKRYALWVETAEGWQRQHLTVDGSYAMIPCQERKITFCVQEEGPIWLVWAIAGGGAVVLLAAGGALLHKKNKKSKNDKKPAEPKQVPAGK</sequence>
<dbReference type="PANTHER" id="PTHR33371">
    <property type="entry name" value="INTERMEMBRANE PHOSPHOLIPID TRANSPORT SYSTEM BINDING PROTEIN MLAD-RELATED"/>
    <property type="match status" value="1"/>
</dbReference>
<keyword evidence="3" id="KW-0472">Membrane</keyword>
<dbReference type="Gene3D" id="1.10.287.950">
    <property type="entry name" value="Methyl-accepting chemotaxis protein"/>
    <property type="match status" value="1"/>
</dbReference>
<keyword evidence="3" id="KW-1133">Transmembrane helix</keyword>
<accession>A0A8J6J4T6</accession>
<dbReference type="PANTHER" id="PTHR33371:SF4">
    <property type="entry name" value="INTERMEMBRANE PHOSPHOLIPID TRANSPORT SYSTEM BINDING PROTEIN MLAD"/>
    <property type="match status" value="1"/>
</dbReference>
<dbReference type="SUPFAM" id="SSF58104">
    <property type="entry name" value="Methyl-accepting chemotaxis protein (MCP) signaling domain"/>
    <property type="match status" value="1"/>
</dbReference>
<keyword evidence="7" id="KW-1185">Reference proteome</keyword>
<feature type="chain" id="PRO_5035203692" description="GLUG domain-containing protein" evidence="4">
    <location>
        <begin position="35"/>
        <end position="1162"/>
    </location>
</feature>
<evidence type="ECO:0000256" key="1">
    <source>
        <dbReference type="SAM" id="Coils"/>
    </source>
</evidence>
<evidence type="ECO:0000256" key="2">
    <source>
        <dbReference type="SAM" id="MobiDB-lite"/>
    </source>
</evidence>
<feature type="transmembrane region" description="Helical" evidence="3">
    <location>
        <begin position="1118"/>
        <end position="1139"/>
    </location>
</feature>
<proteinExistence type="predicted"/>
<evidence type="ECO:0000313" key="6">
    <source>
        <dbReference type="EMBL" id="MBC5717729.1"/>
    </source>
</evidence>
<dbReference type="AlphaFoldDB" id="A0A8J6J4T6"/>
<feature type="signal peptide" evidence="4">
    <location>
        <begin position="1"/>
        <end position="34"/>
    </location>
</feature>
<protein>
    <recommendedName>
        <fullName evidence="5">GLUG domain-containing protein</fullName>
    </recommendedName>
</protein>
<organism evidence="6 7">
    <name type="scientific">Flintibacter faecis</name>
    <dbReference type="NCBI Taxonomy" id="2763047"/>
    <lineage>
        <taxon>Bacteria</taxon>
        <taxon>Bacillati</taxon>
        <taxon>Bacillota</taxon>
        <taxon>Clostridia</taxon>
        <taxon>Eubacteriales</taxon>
        <taxon>Flintibacter</taxon>
    </lineage>
</organism>
<dbReference type="Gene3D" id="2.160.20.110">
    <property type="match status" value="3"/>
</dbReference>
<feature type="coiled-coil region" evidence="1">
    <location>
        <begin position="419"/>
        <end position="453"/>
    </location>
</feature>
<keyword evidence="1" id="KW-0175">Coiled coil</keyword>
<feature type="region of interest" description="Disordered" evidence="2">
    <location>
        <begin position="1142"/>
        <end position="1162"/>
    </location>
</feature>
<keyword evidence="4" id="KW-0732">Signal</keyword>
<dbReference type="Proteomes" id="UP000602260">
    <property type="component" value="Unassembled WGS sequence"/>
</dbReference>